<protein>
    <submittedName>
        <fullName evidence="2">Uncharacterized protein</fullName>
    </submittedName>
</protein>
<evidence type="ECO:0000313" key="3">
    <source>
        <dbReference type="Proteomes" id="UP000314294"/>
    </source>
</evidence>
<proteinExistence type="predicted"/>
<feature type="region of interest" description="Disordered" evidence="1">
    <location>
        <begin position="19"/>
        <end position="52"/>
    </location>
</feature>
<comment type="caution">
    <text evidence="2">The sequence shown here is derived from an EMBL/GenBank/DDBJ whole genome shotgun (WGS) entry which is preliminary data.</text>
</comment>
<dbReference type="AlphaFoldDB" id="A0A4Z2I7P2"/>
<dbReference type="EMBL" id="SRLO01000120">
    <property type="protein sequence ID" value="TNN73860.1"/>
    <property type="molecule type" value="Genomic_DNA"/>
</dbReference>
<keyword evidence="3" id="KW-1185">Reference proteome</keyword>
<evidence type="ECO:0000313" key="2">
    <source>
        <dbReference type="EMBL" id="TNN73860.1"/>
    </source>
</evidence>
<reference evidence="2 3" key="1">
    <citation type="submission" date="2019-03" db="EMBL/GenBank/DDBJ databases">
        <title>First draft genome of Liparis tanakae, snailfish: a comprehensive survey of snailfish specific genes.</title>
        <authorList>
            <person name="Kim W."/>
            <person name="Song I."/>
            <person name="Jeong J.-H."/>
            <person name="Kim D."/>
            <person name="Kim S."/>
            <person name="Ryu S."/>
            <person name="Song J.Y."/>
            <person name="Lee S.K."/>
        </authorList>
    </citation>
    <scope>NUCLEOTIDE SEQUENCE [LARGE SCALE GENOMIC DNA]</scope>
    <source>
        <tissue evidence="2">Muscle</tissue>
    </source>
</reference>
<name>A0A4Z2I7P2_9TELE</name>
<gene>
    <name evidence="2" type="ORF">EYF80_015877</name>
</gene>
<organism evidence="2 3">
    <name type="scientific">Liparis tanakae</name>
    <name type="common">Tanaka's snailfish</name>
    <dbReference type="NCBI Taxonomy" id="230148"/>
    <lineage>
        <taxon>Eukaryota</taxon>
        <taxon>Metazoa</taxon>
        <taxon>Chordata</taxon>
        <taxon>Craniata</taxon>
        <taxon>Vertebrata</taxon>
        <taxon>Euteleostomi</taxon>
        <taxon>Actinopterygii</taxon>
        <taxon>Neopterygii</taxon>
        <taxon>Teleostei</taxon>
        <taxon>Neoteleostei</taxon>
        <taxon>Acanthomorphata</taxon>
        <taxon>Eupercaria</taxon>
        <taxon>Perciformes</taxon>
        <taxon>Cottioidei</taxon>
        <taxon>Cottales</taxon>
        <taxon>Liparidae</taxon>
        <taxon>Liparis</taxon>
    </lineage>
</organism>
<evidence type="ECO:0000256" key="1">
    <source>
        <dbReference type="SAM" id="MobiDB-lite"/>
    </source>
</evidence>
<sequence>MKSITATVLTSVRTALLRQPDSDSDSDLCCRGSTPGSERSGGAASQCNGAASRTTLTPRWAEGKLMLQDHLFPMESLRADIMLSLLLIMSLELDEDRGAGHL</sequence>
<dbReference type="Proteomes" id="UP000314294">
    <property type="component" value="Unassembled WGS sequence"/>
</dbReference>
<accession>A0A4Z2I7P2</accession>
<feature type="compositionally biased region" description="Polar residues" evidence="1">
    <location>
        <begin position="43"/>
        <end position="52"/>
    </location>
</feature>